<dbReference type="Gene3D" id="3.20.20.140">
    <property type="entry name" value="Metal-dependent hydrolases"/>
    <property type="match status" value="1"/>
</dbReference>
<dbReference type="GO" id="GO:0070573">
    <property type="term" value="F:metallodipeptidase activity"/>
    <property type="evidence" value="ECO:0007669"/>
    <property type="project" value="InterPro"/>
</dbReference>
<evidence type="ECO:0000256" key="1">
    <source>
        <dbReference type="SAM" id="SignalP"/>
    </source>
</evidence>
<proteinExistence type="predicted"/>
<dbReference type="EMBL" id="CP042436">
    <property type="protein sequence ID" value="QEC64680.1"/>
    <property type="molecule type" value="Genomic_DNA"/>
</dbReference>
<dbReference type="OrthoDB" id="9804920at2"/>
<gene>
    <name evidence="2" type="ORF">FRZ54_19625</name>
</gene>
<dbReference type="RefSeq" id="WP_147033514.1">
    <property type="nucleotide sequence ID" value="NZ_CP042436.1"/>
</dbReference>
<dbReference type="PANTHER" id="PTHR10443:SF12">
    <property type="entry name" value="DIPEPTIDASE"/>
    <property type="match status" value="1"/>
</dbReference>
<sequence length="394" mass="43666">MKKLPLLLPLLLTLTANAQNAKQIHQKAILVDTHNDALSNELITKADLSKRQAIGNLDLVRAKEGGLDVQMFSIWCGGEYGKGRAFKFANREIDSLYALIKRNPGKMVMVRNAAELESAVAKGEFTAMIGVEGGHMVEDRMDYIDALAKRGMRYLTLTWNNSTSWATSAADETHHLDSLKRAGHVGLSDYGKQIVRHLNELGVMVDVSHVGEQTFYDVIATTSKPVIASHSCAYALCPNQRNMKDAQLKALAKNGGVLFLNFYSGFLDSSYMGKETRFLRAHHAELDSLEKVYHDADLAKIRLNVIHKSESDLIRPPLSQLIKHIDYIVKLIGVDHVGIGSDFDGAESYPLGMDDVSDYPKITEELLKLHYSEADIDKILGGNFIRVLKANTGK</sequence>
<protein>
    <submittedName>
        <fullName evidence="2">Membrane dipeptidase</fullName>
    </submittedName>
</protein>
<keyword evidence="3" id="KW-1185">Reference proteome</keyword>
<dbReference type="InterPro" id="IPR008257">
    <property type="entry name" value="Pept_M19"/>
</dbReference>
<dbReference type="CDD" id="cd01301">
    <property type="entry name" value="rDP_like"/>
    <property type="match status" value="1"/>
</dbReference>
<dbReference type="Pfam" id="PF01244">
    <property type="entry name" value="Peptidase_M19"/>
    <property type="match status" value="1"/>
</dbReference>
<dbReference type="Proteomes" id="UP000321479">
    <property type="component" value="Chromosome"/>
</dbReference>
<dbReference type="PROSITE" id="PS51365">
    <property type="entry name" value="RENAL_DIPEPTIDASE_2"/>
    <property type="match status" value="1"/>
</dbReference>
<dbReference type="PANTHER" id="PTHR10443">
    <property type="entry name" value="MICROSOMAL DIPEPTIDASE"/>
    <property type="match status" value="1"/>
</dbReference>
<dbReference type="KEGG" id="mgin:FRZ54_19625"/>
<evidence type="ECO:0000313" key="2">
    <source>
        <dbReference type="EMBL" id="QEC64680.1"/>
    </source>
</evidence>
<dbReference type="AlphaFoldDB" id="A0A5B8UZS5"/>
<keyword evidence="1" id="KW-0732">Signal</keyword>
<organism evidence="2 3">
    <name type="scientific">Mucilaginibacter ginsenosidivorans</name>
    <dbReference type="NCBI Taxonomy" id="398053"/>
    <lineage>
        <taxon>Bacteria</taxon>
        <taxon>Pseudomonadati</taxon>
        <taxon>Bacteroidota</taxon>
        <taxon>Sphingobacteriia</taxon>
        <taxon>Sphingobacteriales</taxon>
        <taxon>Sphingobacteriaceae</taxon>
        <taxon>Mucilaginibacter</taxon>
    </lineage>
</organism>
<dbReference type="InterPro" id="IPR032466">
    <property type="entry name" value="Metal_Hydrolase"/>
</dbReference>
<accession>A0A5B8UZS5</accession>
<evidence type="ECO:0000313" key="3">
    <source>
        <dbReference type="Proteomes" id="UP000321479"/>
    </source>
</evidence>
<dbReference type="SUPFAM" id="SSF51556">
    <property type="entry name" value="Metallo-dependent hydrolases"/>
    <property type="match status" value="1"/>
</dbReference>
<name>A0A5B8UZS5_9SPHI</name>
<reference evidence="2 3" key="1">
    <citation type="journal article" date="2017" name="Curr. Microbiol.">
        <title>Mucilaginibacter ginsenosidivorans sp. nov., Isolated from Soil of Ginseng Field.</title>
        <authorList>
            <person name="Kim M.M."/>
            <person name="Siddiqi M.Z."/>
            <person name="Im W.T."/>
        </authorList>
    </citation>
    <scope>NUCLEOTIDE SEQUENCE [LARGE SCALE GENOMIC DNA]</scope>
    <source>
        <strain evidence="2 3">Gsoil 3017</strain>
    </source>
</reference>
<feature type="signal peptide" evidence="1">
    <location>
        <begin position="1"/>
        <end position="18"/>
    </location>
</feature>
<dbReference type="GO" id="GO:0006508">
    <property type="term" value="P:proteolysis"/>
    <property type="evidence" value="ECO:0007669"/>
    <property type="project" value="InterPro"/>
</dbReference>
<feature type="chain" id="PRO_5022962258" evidence="1">
    <location>
        <begin position="19"/>
        <end position="394"/>
    </location>
</feature>